<organism evidence="1">
    <name type="scientific">Lysobacter firmicutimachus</name>
    <dbReference type="NCBI Taxonomy" id="1792846"/>
    <lineage>
        <taxon>Bacteria</taxon>
        <taxon>Pseudomonadati</taxon>
        <taxon>Pseudomonadota</taxon>
        <taxon>Gammaproteobacteria</taxon>
        <taxon>Lysobacterales</taxon>
        <taxon>Lysobacteraceae</taxon>
        <taxon>Lysobacter</taxon>
    </lineage>
</organism>
<sequence>MTESEFETFMTSLRDPGTPHISPKRVINVLGIRAKDLTAISNPNGNVIIRDNQSTAKMQRCLRNLARIFSAARANHESPEQMVYWFMNYPLPQFYYRTAFEMYAAARTEELLSLLTANLHEARGAPRA</sequence>
<evidence type="ECO:0008006" key="2">
    <source>
        <dbReference type="Google" id="ProtNLM"/>
    </source>
</evidence>
<accession>A0AAU8N1B9</accession>
<reference evidence="1" key="1">
    <citation type="submission" date="2024-06" db="EMBL/GenBank/DDBJ databases">
        <authorList>
            <person name="Li S."/>
        </authorList>
    </citation>
    <scope>NUCLEOTIDE SEQUENCE</scope>
    <source>
        <strain evidence="1">SR10</strain>
    </source>
</reference>
<evidence type="ECO:0000313" key="1">
    <source>
        <dbReference type="EMBL" id="XCO76878.1"/>
    </source>
</evidence>
<protein>
    <recommendedName>
        <fullName evidence="2">DUF2384 domain-containing protein</fullName>
    </recommendedName>
</protein>
<gene>
    <name evidence="1" type="ORF">ABU614_08870</name>
</gene>
<dbReference type="RefSeq" id="WP_363800156.1">
    <property type="nucleotide sequence ID" value="NZ_CP159925.1"/>
</dbReference>
<dbReference type="AlphaFoldDB" id="A0AAU8N1B9"/>
<proteinExistence type="predicted"/>
<name>A0AAU8N1B9_9GAMM</name>
<dbReference type="EMBL" id="CP159925">
    <property type="protein sequence ID" value="XCO76878.1"/>
    <property type="molecule type" value="Genomic_DNA"/>
</dbReference>